<gene>
    <name evidence="2" type="ORF">GCM10022210_13680</name>
</gene>
<dbReference type="EMBL" id="BAAAZC010000009">
    <property type="protein sequence ID" value="GAA3966398.1"/>
    <property type="molecule type" value="Genomic_DNA"/>
</dbReference>
<evidence type="ECO:0000313" key="3">
    <source>
        <dbReference type="Proteomes" id="UP001500742"/>
    </source>
</evidence>
<dbReference type="RefSeq" id="WP_259088830.1">
    <property type="nucleotide sequence ID" value="NZ_BAAAZC010000009.1"/>
</dbReference>
<proteinExistence type="predicted"/>
<feature type="transmembrane region" description="Helical" evidence="1">
    <location>
        <begin position="90"/>
        <end position="108"/>
    </location>
</feature>
<protein>
    <recommendedName>
        <fullName evidence="4">Integral membrane protein</fullName>
    </recommendedName>
</protein>
<name>A0ABP7PIR9_9SPHI</name>
<organism evidence="2 3">
    <name type="scientific">Mucilaginibacter dorajii</name>
    <dbReference type="NCBI Taxonomy" id="692994"/>
    <lineage>
        <taxon>Bacteria</taxon>
        <taxon>Pseudomonadati</taxon>
        <taxon>Bacteroidota</taxon>
        <taxon>Sphingobacteriia</taxon>
        <taxon>Sphingobacteriales</taxon>
        <taxon>Sphingobacteriaceae</taxon>
        <taxon>Mucilaginibacter</taxon>
    </lineage>
</organism>
<keyword evidence="1" id="KW-0812">Transmembrane</keyword>
<dbReference type="Proteomes" id="UP001500742">
    <property type="component" value="Unassembled WGS sequence"/>
</dbReference>
<feature type="transmembrane region" description="Helical" evidence="1">
    <location>
        <begin position="120"/>
        <end position="139"/>
    </location>
</feature>
<evidence type="ECO:0008006" key="4">
    <source>
        <dbReference type="Google" id="ProtNLM"/>
    </source>
</evidence>
<reference evidence="3" key="1">
    <citation type="journal article" date="2019" name="Int. J. Syst. Evol. Microbiol.">
        <title>The Global Catalogue of Microorganisms (GCM) 10K type strain sequencing project: providing services to taxonomists for standard genome sequencing and annotation.</title>
        <authorList>
            <consortium name="The Broad Institute Genomics Platform"/>
            <consortium name="The Broad Institute Genome Sequencing Center for Infectious Disease"/>
            <person name="Wu L."/>
            <person name="Ma J."/>
        </authorList>
    </citation>
    <scope>NUCLEOTIDE SEQUENCE [LARGE SCALE GENOMIC DNA]</scope>
    <source>
        <strain evidence="3">JCM 16601</strain>
    </source>
</reference>
<keyword evidence="1" id="KW-1133">Transmembrane helix</keyword>
<evidence type="ECO:0000313" key="2">
    <source>
        <dbReference type="EMBL" id="GAA3966398.1"/>
    </source>
</evidence>
<evidence type="ECO:0000256" key="1">
    <source>
        <dbReference type="SAM" id="Phobius"/>
    </source>
</evidence>
<keyword evidence="1" id="KW-0472">Membrane</keyword>
<feature type="transmembrane region" description="Helical" evidence="1">
    <location>
        <begin position="160"/>
        <end position="183"/>
    </location>
</feature>
<comment type="caution">
    <text evidence="2">The sequence shown here is derived from an EMBL/GenBank/DDBJ whole genome shotgun (WGS) entry which is preliminary data.</text>
</comment>
<accession>A0ABP7PIR9</accession>
<sequence length="220" mass="25500">MILTQQELSWIDERMKTYQIKYGEIYNEILDHIISAIESEREAGDRNSIEFLFQQVVDGQFGGYEGIANLAAKQEYLYTQQIQDLWWQSLRYHITWPMLGFTVIALLLSLELPNVESVKWLLMAGCLLLTGSSVIYAYFSLKGRVVKSVDSSQSFLRRHLIKKISTSFWLLNWLLCFLPGYAINYLSPTIFVAVTMLYIFLNLSAIRFCQHFKALIPITS</sequence>
<keyword evidence="3" id="KW-1185">Reference proteome</keyword>
<feature type="transmembrane region" description="Helical" evidence="1">
    <location>
        <begin position="189"/>
        <end position="209"/>
    </location>
</feature>